<feature type="region of interest" description="Disordered" evidence="1">
    <location>
        <begin position="75"/>
        <end position="138"/>
    </location>
</feature>
<name>A0A8J5S0H3_ZIZPA</name>
<dbReference type="Proteomes" id="UP000729402">
    <property type="component" value="Unassembled WGS sequence"/>
</dbReference>
<feature type="compositionally biased region" description="Basic and acidic residues" evidence="1">
    <location>
        <begin position="78"/>
        <end position="90"/>
    </location>
</feature>
<protein>
    <submittedName>
        <fullName evidence="2">Uncharacterized protein</fullName>
    </submittedName>
</protein>
<feature type="region of interest" description="Disordered" evidence="1">
    <location>
        <begin position="1"/>
        <end position="23"/>
    </location>
</feature>
<evidence type="ECO:0000313" key="2">
    <source>
        <dbReference type="EMBL" id="KAG8060928.1"/>
    </source>
</evidence>
<reference evidence="2" key="2">
    <citation type="submission" date="2021-02" db="EMBL/GenBank/DDBJ databases">
        <authorList>
            <person name="Kimball J.A."/>
            <person name="Haas M.W."/>
            <person name="Macchietto M."/>
            <person name="Kono T."/>
            <person name="Duquette J."/>
            <person name="Shao M."/>
        </authorList>
    </citation>
    <scope>NUCLEOTIDE SEQUENCE</scope>
    <source>
        <tissue evidence="2">Fresh leaf tissue</tissue>
    </source>
</reference>
<evidence type="ECO:0000256" key="1">
    <source>
        <dbReference type="SAM" id="MobiDB-lite"/>
    </source>
</evidence>
<comment type="caution">
    <text evidence="2">The sequence shown here is derived from an EMBL/GenBank/DDBJ whole genome shotgun (WGS) entry which is preliminary data.</text>
</comment>
<accession>A0A8J5S0H3</accession>
<sequence>MPRSMGGLRAASPSSEAGVGAESNPTACVAMATTMVRTTSTLTTPLSQGSSTSVANTANVAEAMEAMGDLQAHKTTHLRGEEREGRRDENLVELIPSRRLAGSQEPTKPPIFPTGQSTGGAKLRSCRPTSVPSSPSSAPIWSIARQFRRFLGPPPW</sequence>
<organism evidence="2 3">
    <name type="scientific">Zizania palustris</name>
    <name type="common">Northern wild rice</name>
    <dbReference type="NCBI Taxonomy" id="103762"/>
    <lineage>
        <taxon>Eukaryota</taxon>
        <taxon>Viridiplantae</taxon>
        <taxon>Streptophyta</taxon>
        <taxon>Embryophyta</taxon>
        <taxon>Tracheophyta</taxon>
        <taxon>Spermatophyta</taxon>
        <taxon>Magnoliopsida</taxon>
        <taxon>Liliopsida</taxon>
        <taxon>Poales</taxon>
        <taxon>Poaceae</taxon>
        <taxon>BOP clade</taxon>
        <taxon>Oryzoideae</taxon>
        <taxon>Oryzeae</taxon>
        <taxon>Zizaniinae</taxon>
        <taxon>Zizania</taxon>
    </lineage>
</organism>
<gene>
    <name evidence="2" type="ORF">GUJ93_ZPchr0002g26050</name>
</gene>
<evidence type="ECO:0000313" key="3">
    <source>
        <dbReference type="Proteomes" id="UP000729402"/>
    </source>
</evidence>
<feature type="compositionally biased region" description="Low complexity" evidence="1">
    <location>
        <begin position="126"/>
        <end position="138"/>
    </location>
</feature>
<reference evidence="2" key="1">
    <citation type="journal article" date="2021" name="bioRxiv">
        <title>Whole Genome Assembly and Annotation of Northern Wild Rice, Zizania palustris L., Supports a Whole Genome Duplication in the Zizania Genus.</title>
        <authorList>
            <person name="Haas M."/>
            <person name="Kono T."/>
            <person name="Macchietto M."/>
            <person name="Millas R."/>
            <person name="McGilp L."/>
            <person name="Shao M."/>
            <person name="Duquette J."/>
            <person name="Hirsch C.N."/>
            <person name="Kimball J."/>
        </authorList>
    </citation>
    <scope>NUCLEOTIDE SEQUENCE</scope>
    <source>
        <tissue evidence="2">Fresh leaf tissue</tissue>
    </source>
</reference>
<dbReference type="EMBL" id="JAAALK010000287">
    <property type="protein sequence ID" value="KAG8060928.1"/>
    <property type="molecule type" value="Genomic_DNA"/>
</dbReference>
<dbReference type="AlphaFoldDB" id="A0A8J5S0H3"/>
<proteinExistence type="predicted"/>
<keyword evidence="3" id="KW-1185">Reference proteome</keyword>